<organism evidence="3 4">
    <name type="scientific">Nostoc punctiforme NIES-2108</name>
    <dbReference type="NCBI Taxonomy" id="1356359"/>
    <lineage>
        <taxon>Bacteria</taxon>
        <taxon>Bacillati</taxon>
        <taxon>Cyanobacteriota</taxon>
        <taxon>Cyanophyceae</taxon>
        <taxon>Nostocales</taxon>
        <taxon>Nostocaceae</taxon>
        <taxon>Nostoc</taxon>
    </lineage>
</organism>
<reference evidence="4" key="1">
    <citation type="submission" date="2016-04" db="EMBL/GenBank/DDBJ databases">
        <authorList>
            <person name="Tabuchi Yagui T.R."/>
        </authorList>
    </citation>
    <scope>NUCLEOTIDE SEQUENCE [LARGE SCALE GENOMIC DNA]</scope>
</reference>
<evidence type="ECO:0000259" key="2">
    <source>
        <dbReference type="Pfam" id="PF13439"/>
    </source>
</evidence>
<dbReference type="Pfam" id="PF13439">
    <property type="entry name" value="Glyco_transf_4"/>
    <property type="match status" value="1"/>
</dbReference>
<evidence type="ECO:0000313" key="4">
    <source>
        <dbReference type="Proteomes" id="UP000252085"/>
    </source>
</evidence>
<feature type="domain" description="Glycosyltransferase subfamily 4-like N-terminal" evidence="2">
    <location>
        <begin position="18"/>
        <end position="154"/>
    </location>
</feature>
<dbReference type="InterPro" id="IPR028098">
    <property type="entry name" value="Glyco_trans_4-like_N"/>
</dbReference>
<keyword evidence="1" id="KW-0175">Coiled coil</keyword>
<proteinExistence type="predicted"/>
<gene>
    <name evidence="3" type="ORF">A6769_20630</name>
</gene>
<name>A0A367RE53_NOSPU</name>
<protein>
    <recommendedName>
        <fullName evidence="2">Glycosyltransferase subfamily 4-like N-terminal domain-containing protein</fullName>
    </recommendedName>
</protein>
<accession>A0A367RE53</accession>
<dbReference type="EMBL" id="LXQE01000154">
    <property type="protein sequence ID" value="RCJ34816.1"/>
    <property type="molecule type" value="Genomic_DNA"/>
</dbReference>
<sequence>MGGLRVLITNITLATRTGTETYVRDLAIKLLKQGHTPIVYCTHLGASTQTDSIVEELRVATVPVVDNLDAVGAVPDIIHGHHHPGTVTALLHFPEVPGIFFCHDWLAWHDHPPLLPRIQYYVGVDYTCRDRLILRHGISEDRVRVIYNSVDLDKFCLRPSLPKFPKRALVFSNQASEHTYLRAVQQACARTGIALDVIGASVGNVCIHPEKVLGNYDLVFAKARCALEAMAVGCAVILCDYRGAGSMVTATEMSQLRRFNFGIRTLQEPVHPDLLVREITRYDSDDAAEVSRRIRETAGLNATVNEIVALYREAIASHQAKLIDPKVEAKAVSGYLYSWTPRYGEYELLQASFSHLQIESERQQAEYSQLQIEFQQLQLKVNQLQAENGQTKEQSAQLQAEHSQLQNEVTALYNSTTMQLRQRLLKLPILGGIVRFLYRLVTGRLPL</sequence>
<feature type="coiled-coil region" evidence="1">
    <location>
        <begin position="353"/>
        <end position="415"/>
    </location>
</feature>
<dbReference type="AlphaFoldDB" id="A0A367RE53"/>
<dbReference type="Gene3D" id="3.40.50.2000">
    <property type="entry name" value="Glycogen Phosphorylase B"/>
    <property type="match status" value="1"/>
</dbReference>
<comment type="caution">
    <text evidence="3">The sequence shown here is derived from an EMBL/GenBank/DDBJ whole genome shotgun (WGS) entry which is preliminary data.</text>
</comment>
<dbReference type="SUPFAM" id="SSF53756">
    <property type="entry name" value="UDP-Glycosyltransferase/glycogen phosphorylase"/>
    <property type="match status" value="1"/>
</dbReference>
<evidence type="ECO:0000313" key="3">
    <source>
        <dbReference type="EMBL" id="RCJ34816.1"/>
    </source>
</evidence>
<dbReference type="Proteomes" id="UP000252085">
    <property type="component" value="Unassembled WGS sequence"/>
</dbReference>
<evidence type="ECO:0000256" key="1">
    <source>
        <dbReference type="SAM" id="Coils"/>
    </source>
</evidence>